<reference evidence="1 2" key="1">
    <citation type="submission" date="2021-03" db="EMBL/GenBank/DDBJ databases">
        <title>Flavobacterium Flabelliformis Sp. Nov. And Flavobacterium Geliluteum Sp. Nov., Two Novel Multidrug Resistant Psychrophilic Species Isolated From Antarctica.</title>
        <authorList>
            <person name="Kralova S."/>
            <person name="Busse H.J."/>
            <person name="Bezdicek M."/>
            <person name="Nykrynova M."/>
            <person name="Kroupova E."/>
            <person name="Krsek D."/>
            <person name="Sedlacek I."/>
        </authorList>
    </citation>
    <scope>NUCLEOTIDE SEQUENCE [LARGE SCALE GENOMIC DNA]</scope>
    <source>
        <strain evidence="1 2">P4023</strain>
    </source>
</reference>
<gene>
    <name evidence="1" type="ORF">J3S90_05025</name>
</gene>
<sequence length="119" mass="13611">MTQKISPNNYLITVANDRYANSTQLFRAAAMIHEVIHAYYHSVVDDNNSPTTNLSLNNFPALYQAYAQKTYPYGVTVAQHDQMATDYVVSMAMALQEYYYNNNPTPYPFLSYEVFTDLA</sequence>
<accession>A0ABS5CRC5</accession>
<dbReference type="EMBL" id="JAGFBU010000001">
    <property type="protein sequence ID" value="MBP4141161.1"/>
    <property type="molecule type" value="Genomic_DNA"/>
</dbReference>
<dbReference type="RefSeq" id="WP_210645162.1">
    <property type="nucleotide sequence ID" value="NZ_JAGFBU010000001.1"/>
</dbReference>
<protein>
    <recommendedName>
        <fullName evidence="3">IrrE N-terminal-like domain-containing protein</fullName>
    </recommendedName>
</protein>
<evidence type="ECO:0000313" key="2">
    <source>
        <dbReference type="Proteomes" id="UP000674217"/>
    </source>
</evidence>
<evidence type="ECO:0000313" key="1">
    <source>
        <dbReference type="EMBL" id="MBP4141161.1"/>
    </source>
</evidence>
<comment type="caution">
    <text evidence="1">The sequence shown here is derived from an EMBL/GenBank/DDBJ whole genome shotgun (WGS) entry which is preliminary data.</text>
</comment>
<organism evidence="1 2">
    <name type="scientific">Flavobacterium flabelliforme</name>
    <dbReference type="NCBI Taxonomy" id="2816119"/>
    <lineage>
        <taxon>Bacteria</taxon>
        <taxon>Pseudomonadati</taxon>
        <taxon>Bacteroidota</taxon>
        <taxon>Flavobacteriia</taxon>
        <taxon>Flavobacteriales</taxon>
        <taxon>Flavobacteriaceae</taxon>
        <taxon>Flavobacterium</taxon>
    </lineage>
</organism>
<keyword evidence="2" id="KW-1185">Reference proteome</keyword>
<dbReference type="Proteomes" id="UP000674217">
    <property type="component" value="Unassembled WGS sequence"/>
</dbReference>
<name>A0ABS5CRC5_9FLAO</name>
<evidence type="ECO:0008006" key="3">
    <source>
        <dbReference type="Google" id="ProtNLM"/>
    </source>
</evidence>
<proteinExistence type="predicted"/>